<accession>A0A4R6DNF1</accession>
<reference evidence="1 2" key="1">
    <citation type="submission" date="2019-03" db="EMBL/GenBank/DDBJ databases">
        <title>Genomic analyses of the natural microbiome of Caenorhabditis elegans.</title>
        <authorList>
            <person name="Samuel B."/>
        </authorList>
    </citation>
    <scope>NUCLEOTIDE SEQUENCE [LARGE SCALE GENOMIC DNA]</scope>
    <source>
        <strain evidence="1 2">JUb65</strain>
    </source>
</reference>
<dbReference type="EMBL" id="SNVW01000001">
    <property type="protein sequence ID" value="TDN46420.1"/>
    <property type="molecule type" value="Genomic_DNA"/>
</dbReference>
<proteinExistence type="predicted"/>
<dbReference type="RefSeq" id="WP_133518310.1">
    <property type="nucleotide sequence ID" value="NZ_SNVW01000001.1"/>
</dbReference>
<evidence type="ECO:0000313" key="2">
    <source>
        <dbReference type="Proteomes" id="UP000295764"/>
    </source>
</evidence>
<comment type="caution">
    <text evidence="1">The sequence shown here is derived from an EMBL/GenBank/DDBJ whole genome shotgun (WGS) entry which is preliminary data.</text>
</comment>
<name>A0A4R6DNF1_9MICO</name>
<organism evidence="1 2">
    <name type="scientific">Curtobacterium flaccumfaciens</name>
    <dbReference type="NCBI Taxonomy" id="2035"/>
    <lineage>
        <taxon>Bacteria</taxon>
        <taxon>Bacillati</taxon>
        <taxon>Actinomycetota</taxon>
        <taxon>Actinomycetes</taxon>
        <taxon>Micrococcales</taxon>
        <taxon>Microbacteriaceae</taxon>
        <taxon>Curtobacterium</taxon>
    </lineage>
</organism>
<dbReference type="AlphaFoldDB" id="A0A4R6DNF1"/>
<gene>
    <name evidence="1" type="ORF">EDF64_101285</name>
</gene>
<dbReference type="OrthoDB" id="5019629at2"/>
<evidence type="ECO:0000313" key="1">
    <source>
        <dbReference type="EMBL" id="TDN46420.1"/>
    </source>
</evidence>
<protein>
    <submittedName>
        <fullName evidence="1">Uncharacterized protein</fullName>
    </submittedName>
</protein>
<sequence length="157" mass="17938">MWFERDRRGVHSMGMDARGQRRYFTAETIAALEELPPTELETLHDALAELEADVLVDYDPEDDSIDHGAEDDFRMVFPPSDVAFPPITADTAEAFLSAVTAHVEALPKRWRLDAAALAFELVGTVLAPYWAEQRARRSATWRLTARRQRGSRRVRRR</sequence>
<dbReference type="Proteomes" id="UP000295764">
    <property type="component" value="Unassembled WGS sequence"/>
</dbReference>